<evidence type="ECO:0000256" key="6">
    <source>
        <dbReference type="PROSITE-ProRule" id="PRU00268"/>
    </source>
</evidence>
<comment type="caution">
    <text evidence="10">The sequence shown here is derived from an EMBL/GenBank/DDBJ whole genome shotgun (WGS) entry which is preliminary data.</text>
</comment>
<dbReference type="Gene3D" id="3.30.160.20">
    <property type="match status" value="1"/>
</dbReference>
<dbReference type="GO" id="GO:0003735">
    <property type="term" value="F:structural constituent of ribosome"/>
    <property type="evidence" value="ECO:0007669"/>
    <property type="project" value="UniProtKB-UniRule"/>
</dbReference>
<dbReference type="SUPFAM" id="SSF54768">
    <property type="entry name" value="dsRNA-binding domain-like"/>
    <property type="match status" value="1"/>
</dbReference>
<dbReference type="InterPro" id="IPR018192">
    <property type="entry name" value="Ribosomal_uS5_N_CS"/>
</dbReference>
<name>A0A0G0M8P5_9BACT</name>
<gene>
    <name evidence="10" type="ORF">US91_C0007G0059</name>
</gene>
<evidence type="ECO:0000259" key="9">
    <source>
        <dbReference type="PROSITE" id="PS50881"/>
    </source>
</evidence>
<keyword evidence="2 6" id="KW-0689">Ribosomal protein</keyword>
<dbReference type="InterPro" id="IPR005324">
    <property type="entry name" value="Ribosomal_uS5_C"/>
</dbReference>
<dbReference type="InterPro" id="IPR000851">
    <property type="entry name" value="Ribosomal_uS5"/>
</dbReference>
<dbReference type="Pfam" id="PF00333">
    <property type="entry name" value="Ribosomal_S5"/>
    <property type="match status" value="1"/>
</dbReference>
<dbReference type="PANTHER" id="PTHR48277:SF1">
    <property type="entry name" value="MITOCHONDRIAL RIBOSOMAL PROTEIN S5"/>
    <property type="match status" value="1"/>
</dbReference>
<dbReference type="InterPro" id="IPR020568">
    <property type="entry name" value="Ribosomal_Su5_D2-typ_SF"/>
</dbReference>
<protein>
    <recommendedName>
        <fullName evidence="4">Small ribosomal subunit protein uS5</fullName>
    </recommendedName>
    <alternativeName>
        <fullName evidence="5">30S ribosomal protein S5</fullName>
    </alternativeName>
</protein>
<feature type="region of interest" description="Disordered" evidence="8">
    <location>
        <begin position="203"/>
        <end position="229"/>
    </location>
</feature>
<evidence type="ECO:0000256" key="3">
    <source>
        <dbReference type="ARBA" id="ARBA00023274"/>
    </source>
</evidence>
<dbReference type="GO" id="GO:0005737">
    <property type="term" value="C:cytoplasm"/>
    <property type="evidence" value="ECO:0007669"/>
    <property type="project" value="UniProtKB-ARBA"/>
</dbReference>
<proteinExistence type="inferred from homology"/>
<feature type="compositionally biased region" description="Basic and acidic residues" evidence="8">
    <location>
        <begin position="1"/>
        <end position="23"/>
    </location>
</feature>
<reference evidence="10 11" key="1">
    <citation type="journal article" date="2015" name="Nature">
        <title>rRNA introns, odd ribosomes, and small enigmatic genomes across a large radiation of phyla.</title>
        <authorList>
            <person name="Brown C.T."/>
            <person name="Hug L.A."/>
            <person name="Thomas B.C."/>
            <person name="Sharon I."/>
            <person name="Castelle C.J."/>
            <person name="Singh A."/>
            <person name="Wilkins M.J."/>
            <person name="Williams K.H."/>
            <person name="Banfield J.F."/>
        </authorList>
    </citation>
    <scope>NUCLEOTIDE SEQUENCE [LARGE SCALE GENOMIC DNA]</scope>
</reference>
<dbReference type="PROSITE" id="PS00585">
    <property type="entry name" value="RIBOSOMAL_S5"/>
    <property type="match status" value="1"/>
</dbReference>
<evidence type="ECO:0000313" key="10">
    <source>
        <dbReference type="EMBL" id="KKQ70049.1"/>
    </source>
</evidence>
<evidence type="ECO:0000256" key="4">
    <source>
        <dbReference type="ARBA" id="ARBA00035255"/>
    </source>
</evidence>
<feature type="region of interest" description="Disordered" evidence="8">
    <location>
        <begin position="1"/>
        <end position="58"/>
    </location>
</feature>
<dbReference type="GO" id="GO:0005840">
    <property type="term" value="C:ribosome"/>
    <property type="evidence" value="ECO:0007669"/>
    <property type="project" value="UniProtKB-KW"/>
</dbReference>
<feature type="domain" description="S5 DRBM" evidence="9">
    <location>
        <begin position="65"/>
        <end position="128"/>
    </location>
</feature>
<evidence type="ECO:0000256" key="5">
    <source>
        <dbReference type="ARBA" id="ARBA00035519"/>
    </source>
</evidence>
<evidence type="ECO:0000256" key="2">
    <source>
        <dbReference type="ARBA" id="ARBA00022980"/>
    </source>
</evidence>
<sequence>MTEEKKQLKTEKVETKVETKSDVKAGTAETKGDTNQSVYAKKRAEKGGGARKNFGRKTEKVPEEFEQQIVDLARVTRVMAGGKRMRFRACVAIGDKKGRVSLGIAKGADVTIAVTKAVTNAKKKITIVPIVNGTIPHEIFWKTGAARIMLKPARRGRGVIAGGAIRILLRLAGIQNVTSKNLGTSNKVNVAKCTIEALENLKKSDKPKSEKKAEEVKVVLDTEKKEKSA</sequence>
<dbReference type="PROSITE" id="PS50881">
    <property type="entry name" value="S5_DSRBD"/>
    <property type="match status" value="1"/>
</dbReference>
<dbReference type="FunFam" id="3.30.230.10:FF:000002">
    <property type="entry name" value="30S ribosomal protein S5"/>
    <property type="match status" value="1"/>
</dbReference>
<evidence type="ECO:0000256" key="1">
    <source>
        <dbReference type="ARBA" id="ARBA00008945"/>
    </source>
</evidence>
<accession>A0A0G0M8P5</accession>
<evidence type="ECO:0000313" key="11">
    <source>
        <dbReference type="Proteomes" id="UP000034022"/>
    </source>
</evidence>
<dbReference type="GO" id="GO:0003723">
    <property type="term" value="F:RNA binding"/>
    <property type="evidence" value="ECO:0007669"/>
    <property type="project" value="InterPro"/>
</dbReference>
<keyword evidence="3 6" id="KW-0687">Ribonucleoprotein</keyword>
<dbReference type="InterPro" id="IPR013810">
    <property type="entry name" value="Ribosomal_uS5_N"/>
</dbReference>
<dbReference type="Gene3D" id="3.30.230.10">
    <property type="match status" value="1"/>
</dbReference>
<dbReference type="PANTHER" id="PTHR48277">
    <property type="entry name" value="MITOCHONDRIAL RIBOSOMAL PROTEIN S5"/>
    <property type="match status" value="1"/>
</dbReference>
<dbReference type="SUPFAM" id="SSF54211">
    <property type="entry name" value="Ribosomal protein S5 domain 2-like"/>
    <property type="match status" value="1"/>
</dbReference>
<dbReference type="EMBL" id="LBUU01000007">
    <property type="protein sequence ID" value="KKQ70049.1"/>
    <property type="molecule type" value="Genomic_DNA"/>
</dbReference>
<dbReference type="AlphaFoldDB" id="A0A0G0M8P5"/>
<comment type="similarity">
    <text evidence="1 7">Belongs to the universal ribosomal protein uS5 family.</text>
</comment>
<dbReference type="InterPro" id="IPR014721">
    <property type="entry name" value="Ribsml_uS5_D2-typ_fold_subgr"/>
</dbReference>
<dbReference type="GO" id="GO:1990904">
    <property type="term" value="C:ribonucleoprotein complex"/>
    <property type="evidence" value="ECO:0007669"/>
    <property type="project" value="UniProtKB-UniRule"/>
</dbReference>
<organism evidence="10 11">
    <name type="scientific">Candidatus Falkowbacteria bacterium GW2011_GWE1_38_31</name>
    <dbReference type="NCBI Taxonomy" id="1618638"/>
    <lineage>
        <taxon>Bacteria</taxon>
        <taxon>Candidatus Falkowiibacteriota</taxon>
    </lineage>
</organism>
<dbReference type="GO" id="GO:0006412">
    <property type="term" value="P:translation"/>
    <property type="evidence" value="ECO:0007669"/>
    <property type="project" value="InterPro"/>
</dbReference>
<evidence type="ECO:0000256" key="8">
    <source>
        <dbReference type="SAM" id="MobiDB-lite"/>
    </source>
</evidence>
<dbReference type="Pfam" id="PF03719">
    <property type="entry name" value="Ribosomal_S5_C"/>
    <property type="match status" value="1"/>
</dbReference>
<dbReference type="Proteomes" id="UP000034022">
    <property type="component" value="Unassembled WGS sequence"/>
</dbReference>
<evidence type="ECO:0000256" key="7">
    <source>
        <dbReference type="RuleBase" id="RU003823"/>
    </source>
</evidence>